<dbReference type="KEGG" id="nta:107809560"/>
<dbReference type="AlphaFoldDB" id="A0A1S4BLF9"/>
<dbReference type="PANTHER" id="PTHR32108">
    <property type="entry name" value="DNA-DIRECTED RNA POLYMERASE SUBUNIT ALPHA"/>
    <property type="match status" value="1"/>
</dbReference>
<evidence type="ECO:0000256" key="1">
    <source>
        <dbReference type="SAM" id="MobiDB-lite"/>
    </source>
</evidence>
<gene>
    <name evidence="2" type="primary">LOC107809560</name>
</gene>
<evidence type="ECO:0000313" key="2">
    <source>
        <dbReference type="RefSeq" id="XP_016489704.1"/>
    </source>
</evidence>
<proteinExistence type="predicted"/>
<dbReference type="RefSeq" id="XP_016489704.1">
    <property type="nucleotide sequence ID" value="XM_016634218.1"/>
</dbReference>
<dbReference type="OMA" id="ICEVMVE"/>
<dbReference type="PaxDb" id="4097-A0A1S4BLF9"/>
<name>A0A1S4BLF9_TOBAC</name>
<evidence type="ECO:0008006" key="3">
    <source>
        <dbReference type="Google" id="ProtNLM"/>
    </source>
</evidence>
<protein>
    <recommendedName>
        <fullName evidence="3">Retrotransposon gag domain-containing protein</fullName>
    </recommendedName>
</protein>
<dbReference type="OrthoDB" id="1297603at2759"/>
<feature type="region of interest" description="Disordered" evidence="1">
    <location>
        <begin position="294"/>
        <end position="319"/>
    </location>
</feature>
<organism evidence="2">
    <name type="scientific">Nicotiana tabacum</name>
    <name type="common">Common tobacco</name>
    <dbReference type="NCBI Taxonomy" id="4097"/>
    <lineage>
        <taxon>Eukaryota</taxon>
        <taxon>Viridiplantae</taxon>
        <taxon>Streptophyta</taxon>
        <taxon>Embryophyta</taxon>
        <taxon>Tracheophyta</taxon>
        <taxon>Spermatophyta</taxon>
        <taxon>Magnoliopsida</taxon>
        <taxon>eudicotyledons</taxon>
        <taxon>Gunneridae</taxon>
        <taxon>Pentapetalae</taxon>
        <taxon>asterids</taxon>
        <taxon>lamiids</taxon>
        <taxon>Solanales</taxon>
        <taxon>Solanaceae</taxon>
        <taxon>Nicotianoideae</taxon>
        <taxon>Nicotianeae</taxon>
        <taxon>Nicotiana</taxon>
    </lineage>
</organism>
<dbReference type="PANTHER" id="PTHR32108:SF9">
    <property type="entry name" value="REVERSE TRANSCRIPTASE RNASE H-LIKE DOMAIN-CONTAINING PROTEIN"/>
    <property type="match status" value="1"/>
</dbReference>
<reference evidence="2" key="1">
    <citation type="submission" date="2025-08" db="UniProtKB">
        <authorList>
            <consortium name="RefSeq"/>
        </authorList>
    </citation>
    <scope>IDENTIFICATION</scope>
</reference>
<sequence>MRGAGGKDELLMAYFSQSLSGYNIDIVPDRLSLNKVEKKPSESFREYGFRWREQVSRVNPPMEEDEMVKYFLQALEPTYYGHLISAIGKSFNDVVKMGEMVEEGLKSSKIVSYSTIKATTQAIQSGTGSLPGKKKKEDVAIFVSGSWHGQRSSPHQPEYRRERQQRKQTFTPLGESYASLFQRLRQLDVLRPIESKIPNPPPKNLDYSLSCAYCSDTPGHDIEKCWHLKRAIQELIDTNQIVVQSPDAPNINQNPLPAHAEMHMIEIVHKDGELKRSSKSVMMIRASESNLVKAPDSTKATPLGMTEKPSSPNSKPPVLVVKGLSRDTRERPESSKVLVPGISSKPVIVVKGAPTTPIIIKLVTQLPVVDAKAVP</sequence>
<accession>A0A1S4BLF9</accession>